<name>A0ABW5N4Q2_9FLAO</name>
<reference evidence="3" key="1">
    <citation type="journal article" date="2019" name="Int. J. Syst. Evol. Microbiol.">
        <title>The Global Catalogue of Microorganisms (GCM) 10K type strain sequencing project: providing services to taxonomists for standard genome sequencing and annotation.</title>
        <authorList>
            <consortium name="The Broad Institute Genomics Platform"/>
            <consortium name="The Broad Institute Genome Sequencing Center for Infectious Disease"/>
            <person name="Wu L."/>
            <person name="Ma J."/>
        </authorList>
    </citation>
    <scope>NUCLEOTIDE SEQUENCE [LARGE SCALE GENOMIC DNA]</scope>
    <source>
        <strain evidence="3">KCTC 42423</strain>
    </source>
</reference>
<sequence length="141" mass="16923">MVVSKSSWNTFKRDLKRLTKKTKPMSLKERLDKITQVCRGWVNNYRLTNSYTKLKKVDEWLRNRLRYCIRHDWKKPERKRKNLIRLGIKYGQAYAWSRTRMGGWAVAQSPILGTTITISRLKRKGYVPMIAYLNKQQTSIW</sequence>
<accession>A0ABW5N4Q2</accession>
<protein>
    <submittedName>
        <fullName evidence="2">Group II intron maturase-specific domain-containing protein</fullName>
    </submittedName>
</protein>
<dbReference type="RefSeq" id="WP_378255848.1">
    <property type="nucleotide sequence ID" value="NZ_JBHSJV010000001.1"/>
</dbReference>
<feature type="domain" description="Group II intron maturase-specific" evidence="1">
    <location>
        <begin position="10"/>
        <end position="83"/>
    </location>
</feature>
<proteinExistence type="predicted"/>
<dbReference type="Pfam" id="PF08388">
    <property type="entry name" value="GIIM"/>
    <property type="match status" value="1"/>
</dbReference>
<evidence type="ECO:0000313" key="3">
    <source>
        <dbReference type="Proteomes" id="UP001597459"/>
    </source>
</evidence>
<keyword evidence="3" id="KW-1185">Reference proteome</keyword>
<gene>
    <name evidence="2" type="ORF">ACFSTE_04455</name>
</gene>
<dbReference type="EMBL" id="JBHULX010000003">
    <property type="protein sequence ID" value="MFD2590069.1"/>
    <property type="molecule type" value="Genomic_DNA"/>
</dbReference>
<evidence type="ECO:0000313" key="2">
    <source>
        <dbReference type="EMBL" id="MFD2590069.1"/>
    </source>
</evidence>
<evidence type="ECO:0000259" key="1">
    <source>
        <dbReference type="Pfam" id="PF08388"/>
    </source>
</evidence>
<dbReference type="InterPro" id="IPR013597">
    <property type="entry name" value="Mat_intron_G2"/>
</dbReference>
<comment type="caution">
    <text evidence="2">The sequence shown here is derived from an EMBL/GenBank/DDBJ whole genome shotgun (WGS) entry which is preliminary data.</text>
</comment>
<organism evidence="2 3">
    <name type="scientific">Aquimarina hainanensis</name>
    <dbReference type="NCBI Taxonomy" id="1578017"/>
    <lineage>
        <taxon>Bacteria</taxon>
        <taxon>Pseudomonadati</taxon>
        <taxon>Bacteroidota</taxon>
        <taxon>Flavobacteriia</taxon>
        <taxon>Flavobacteriales</taxon>
        <taxon>Flavobacteriaceae</taxon>
        <taxon>Aquimarina</taxon>
    </lineage>
</organism>
<dbReference type="Proteomes" id="UP001597459">
    <property type="component" value="Unassembled WGS sequence"/>
</dbReference>